<gene>
    <name evidence="1" type="ORF">KP78_07410</name>
</gene>
<dbReference type="EMBL" id="JXRP01000009">
    <property type="protein sequence ID" value="KIL49273.1"/>
    <property type="molecule type" value="Genomic_DNA"/>
</dbReference>
<keyword evidence="2" id="KW-1185">Reference proteome</keyword>
<dbReference type="AlphaFoldDB" id="A0A0C2VZ87"/>
<dbReference type="STRING" id="889306.KP78_07410"/>
<sequence length="45" mass="5468">MSTLSTMQNHLKKLFFDQAIHEQLYFWDLAAVYFLRSPLENFPLY</sequence>
<evidence type="ECO:0000313" key="1">
    <source>
        <dbReference type="EMBL" id="KIL49273.1"/>
    </source>
</evidence>
<dbReference type="PATRIC" id="fig|889306.3.peg.742"/>
<comment type="caution">
    <text evidence="1">The sequence shown here is derived from an EMBL/GenBank/DDBJ whole genome shotgun (WGS) entry which is preliminary data.</text>
</comment>
<accession>A0A0C2VZ87</accession>
<evidence type="ECO:0000313" key="2">
    <source>
        <dbReference type="Proteomes" id="UP000031938"/>
    </source>
</evidence>
<reference evidence="1 2" key="1">
    <citation type="submission" date="2015-01" db="EMBL/GenBank/DDBJ databases">
        <title>Genome sequencing of Jeotgalibacillus soli.</title>
        <authorList>
            <person name="Goh K.M."/>
            <person name="Chan K.-G."/>
            <person name="Yaakop A.S."/>
            <person name="Ee R."/>
            <person name="Gan H.M."/>
            <person name="Chan C.S."/>
        </authorList>
    </citation>
    <scope>NUCLEOTIDE SEQUENCE [LARGE SCALE GENOMIC DNA]</scope>
    <source>
        <strain evidence="1 2">P9</strain>
    </source>
</reference>
<protein>
    <submittedName>
        <fullName evidence="1">Uncharacterized protein</fullName>
    </submittedName>
</protein>
<organism evidence="1 2">
    <name type="scientific">Jeotgalibacillus soli</name>
    <dbReference type="NCBI Taxonomy" id="889306"/>
    <lineage>
        <taxon>Bacteria</taxon>
        <taxon>Bacillati</taxon>
        <taxon>Bacillota</taxon>
        <taxon>Bacilli</taxon>
        <taxon>Bacillales</taxon>
        <taxon>Caryophanaceae</taxon>
        <taxon>Jeotgalibacillus</taxon>
    </lineage>
</organism>
<dbReference type="Proteomes" id="UP000031938">
    <property type="component" value="Unassembled WGS sequence"/>
</dbReference>
<name>A0A0C2VZ87_9BACL</name>
<proteinExistence type="predicted"/>